<dbReference type="InterPro" id="IPR006926">
    <property type="entry name" value="Vps16_N"/>
</dbReference>
<comment type="subcellular location">
    <subcellularLocation>
        <location evidence="3">Late endosome membrane</location>
        <topology evidence="3">Peripheral membrane protein</topology>
        <orientation evidence="3">Cytoplasmic side</orientation>
    </subcellularLocation>
    <subcellularLocation>
        <location evidence="3">Lysosome membrane</location>
        <topology evidence="3">Peripheral membrane protein</topology>
        <orientation evidence="3">Cytoplasmic side</orientation>
    </subcellularLocation>
    <text evidence="3">Cytoplasmic, peripheral membrane protein associated with late endosomes/lysosomes.</text>
</comment>
<keyword evidence="3" id="KW-0653">Protein transport</keyword>
<dbReference type="PANTHER" id="PTHR12811">
    <property type="entry name" value="VACUOLAR PROTEIN SORTING VPS16"/>
    <property type="match status" value="1"/>
</dbReference>
<reference evidence="6" key="1">
    <citation type="submission" date="2014-05" db="EMBL/GenBank/DDBJ databases">
        <authorList>
            <person name="Chronopoulou M."/>
        </authorList>
    </citation>
    <scope>NUCLEOTIDE SEQUENCE</scope>
    <source>
        <tissue evidence="6">Whole organism</tissue>
    </source>
</reference>
<dbReference type="Pfam" id="PF04841">
    <property type="entry name" value="Vps16_N"/>
    <property type="match status" value="1"/>
</dbReference>
<keyword evidence="3" id="KW-0967">Endosome</keyword>
<dbReference type="SUPFAM" id="SSF50978">
    <property type="entry name" value="WD40 repeat-like"/>
    <property type="match status" value="1"/>
</dbReference>
<dbReference type="PIRSF" id="PIRSF007949">
    <property type="entry name" value="VPS16"/>
    <property type="match status" value="1"/>
</dbReference>
<keyword evidence="3" id="KW-0472">Membrane</keyword>
<dbReference type="GO" id="GO:0033263">
    <property type="term" value="C:CORVET complex"/>
    <property type="evidence" value="ECO:0007669"/>
    <property type="project" value="UniProtKB-UniRule"/>
</dbReference>
<dbReference type="GO" id="GO:0030897">
    <property type="term" value="C:HOPS complex"/>
    <property type="evidence" value="ECO:0007669"/>
    <property type="project" value="UniProtKB-UniRule"/>
</dbReference>
<proteinExistence type="inferred from homology"/>
<dbReference type="GO" id="GO:0042144">
    <property type="term" value="P:vacuole fusion, non-autophagic"/>
    <property type="evidence" value="ECO:0007669"/>
    <property type="project" value="TreeGrafter"/>
</dbReference>
<dbReference type="GO" id="GO:0005765">
    <property type="term" value="C:lysosomal membrane"/>
    <property type="evidence" value="ECO:0007669"/>
    <property type="project" value="UniProtKB-SubCell"/>
</dbReference>
<comment type="similarity">
    <text evidence="1 3">Belongs to the VPS16 family.</text>
</comment>
<dbReference type="Pfam" id="PF04840">
    <property type="entry name" value="Vps16_C"/>
    <property type="match status" value="1"/>
</dbReference>
<evidence type="ECO:0000256" key="1">
    <source>
        <dbReference type="ARBA" id="ARBA00009250"/>
    </source>
</evidence>
<dbReference type="Gene3D" id="1.10.150.780">
    <property type="entry name" value="Vps16, C-terminal region"/>
    <property type="match status" value="1"/>
</dbReference>
<keyword evidence="3" id="KW-0458">Lysosome</keyword>
<dbReference type="GO" id="GO:0006886">
    <property type="term" value="P:intracellular protein transport"/>
    <property type="evidence" value="ECO:0007669"/>
    <property type="project" value="InterPro"/>
</dbReference>
<dbReference type="GO" id="GO:0031902">
    <property type="term" value="C:late endosome membrane"/>
    <property type="evidence" value="ECO:0007669"/>
    <property type="project" value="UniProtKB-SubCell"/>
</dbReference>
<name>A0A0K2U0V1_LEPSM</name>
<sequence>MCSLAAITGEWISLGEKELYHRIELYGSPPSVPSGMKIFPAPYGGPILHVGGGGSAIHITEASGREISPIRKISNFEVFDAGWTDKETPILLTQDGTVYLYDLFGDELLKKFNLGSEVKDTKVRSCQFFDRDKSGTGIAVLTNSYRFFYVNSILGSPTPRIRRMPDVHLEDPLVWTLFFEADERTPKILVSSKGGEDLVLISPGGSSLLLLEEGSGYGVVTHMETSFDRQKLVVVFSSGLVWIGSANEKLTKIASYKLDFNEVSKVAWCSSDAVVVFPADDSSPVIVTVKGSGEMIFILGFIACVQEVDGLRIFSRSCGQELLQPVPKIVEETFKIGSISSSAMLHLASEEFRNKSYKADEYLRMVMPELGTAVSKCIKTAGYMFNTYHQKSLMKSAQFGKAFITLVQTHSDSFPKMCKTLRVLNALRNVRIGIPLTITQYETLTSAVVIDRLLARRLYPIAAKMCTHLDIPQKDGINRVMAHWACYKVSIQEDNSSTAREIHLKLGTHPSISYCDIASKAADYGKNELAFRLLEHEVRVVRQIPLLMKLGKESEALAKALATGDRDLAFLVIFKLKQKLNSSDFHMLIRKYPLGKVIYQNYCQQYDLDALNDWYVQEDDFPALASDSFRRAWESSRQEERLAILVQSTENFRKGKGVELCGYVNDSSKLLRLQDNLEGKMETCFIGKSLHETVSDLIKLDDMKTAEKVKSEFKIPDKRFIYLKLSAWAEGGKWSDIKSIAKQKKPPLPISSILKIVHRFGGDAKVKEFNAENIIVKTN</sequence>
<keyword evidence="3" id="KW-0813">Transport</keyword>
<evidence type="ECO:0000259" key="4">
    <source>
        <dbReference type="Pfam" id="PF04840"/>
    </source>
</evidence>
<dbReference type="GO" id="GO:0003779">
    <property type="term" value="F:actin binding"/>
    <property type="evidence" value="ECO:0007669"/>
    <property type="project" value="TreeGrafter"/>
</dbReference>
<dbReference type="OrthoDB" id="1792at2759"/>
<dbReference type="InterPro" id="IPR006925">
    <property type="entry name" value="Vps16_C"/>
</dbReference>
<dbReference type="EMBL" id="HACA01014482">
    <property type="protein sequence ID" value="CDW31843.1"/>
    <property type="molecule type" value="Transcribed_RNA"/>
</dbReference>
<feature type="domain" description="Vps16 C-terminal" evidence="4">
    <location>
        <begin position="512"/>
        <end position="748"/>
    </location>
</feature>
<dbReference type="InterPro" id="IPR038132">
    <property type="entry name" value="Vps16_C_sf"/>
</dbReference>
<evidence type="ECO:0000259" key="5">
    <source>
        <dbReference type="Pfam" id="PF04841"/>
    </source>
</evidence>
<evidence type="ECO:0000313" key="6">
    <source>
        <dbReference type="EMBL" id="CDW31843.1"/>
    </source>
</evidence>
<accession>A0A0K2U0V1</accession>
<dbReference type="GO" id="GO:0016197">
    <property type="term" value="P:endosomal transport"/>
    <property type="evidence" value="ECO:0007669"/>
    <property type="project" value="TreeGrafter"/>
</dbReference>
<evidence type="ECO:0000256" key="3">
    <source>
        <dbReference type="PIRNR" id="PIRNR007949"/>
    </source>
</evidence>
<protein>
    <recommendedName>
        <fullName evidence="2 3">Vacuolar protein sorting-associated protein 16 homolog</fullName>
    </recommendedName>
</protein>
<comment type="function">
    <text evidence="3">Plays a role in vesicle-mediated protein trafficking to lysosomal compartments including the endocytic membrane transport and autophagic pathways. Believed to act as a core component of the putative HOPS and CORVET endosomal tethering complexes.</text>
</comment>
<dbReference type="InterPro" id="IPR036322">
    <property type="entry name" value="WD40_repeat_dom_sf"/>
</dbReference>
<dbReference type="AlphaFoldDB" id="A0A0K2U0V1"/>
<organism evidence="6">
    <name type="scientific">Lepeophtheirus salmonis</name>
    <name type="common">Salmon louse</name>
    <name type="synonym">Caligus salmonis</name>
    <dbReference type="NCBI Taxonomy" id="72036"/>
    <lineage>
        <taxon>Eukaryota</taxon>
        <taxon>Metazoa</taxon>
        <taxon>Ecdysozoa</taxon>
        <taxon>Arthropoda</taxon>
        <taxon>Crustacea</taxon>
        <taxon>Multicrustacea</taxon>
        <taxon>Hexanauplia</taxon>
        <taxon>Copepoda</taxon>
        <taxon>Siphonostomatoida</taxon>
        <taxon>Caligidae</taxon>
        <taxon>Lepeophtheirus</taxon>
    </lineage>
</organism>
<feature type="domain" description="Vps16 N-terminal" evidence="5">
    <location>
        <begin position="56"/>
        <end position="407"/>
    </location>
</feature>
<dbReference type="InterPro" id="IPR016534">
    <property type="entry name" value="VPS16"/>
</dbReference>
<evidence type="ECO:0000256" key="2">
    <source>
        <dbReference type="ARBA" id="ARBA00017947"/>
    </source>
</evidence>
<dbReference type="PANTHER" id="PTHR12811:SF0">
    <property type="entry name" value="VACUOLAR PROTEIN SORTING-ASSOCIATED PROTEIN 16 HOMOLOG"/>
    <property type="match status" value="1"/>
</dbReference>